<protein>
    <submittedName>
        <fullName evidence="2">Uncharacterized protein</fullName>
    </submittedName>
</protein>
<gene>
    <name evidence="2" type="ORF">CYMTET_33063</name>
</gene>
<evidence type="ECO:0000256" key="1">
    <source>
        <dbReference type="SAM" id="MobiDB-lite"/>
    </source>
</evidence>
<dbReference type="AlphaFoldDB" id="A0AAE0FE71"/>
<dbReference type="EMBL" id="LGRX02020035">
    <property type="protein sequence ID" value="KAK3257865.1"/>
    <property type="molecule type" value="Genomic_DNA"/>
</dbReference>
<evidence type="ECO:0000313" key="2">
    <source>
        <dbReference type="EMBL" id="KAK3257865.1"/>
    </source>
</evidence>
<organism evidence="2 3">
    <name type="scientific">Cymbomonas tetramitiformis</name>
    <dbReference type="NCBI Taxonomy" id="36881"/>
    <lineage>
        <taxon>Eukaryota</taxon>
        <taxon>Viridiplantae</taxon>
        <taxon>Chlorophyta</taxon>
        <taxon>Pyramimonadophyceae</taxon>
        <taxon>Pyramimonadales</taxon>
        <taxon>Pyramimonadaceae</taxon>
        <taxon>Cymbomonas</taxon>
    </lineage>
</organism>
<dbReference type="Proteomes" id="UP001190700">
    <property type="component" value="Unassembled WGS sequence"/>
</dbReference>
<reference evidence="2 3" key="1">
    <citation type="journal article" date="2015" name="Genome Biol. Evol.">
        <title>Comparative Genomics of a Bacterivorous Green Alga Reveals Evolutionary Causalities and Consequences of Phago-Mixotrophic Mode of Nutrition.</title>
        <authorList>
            <person name="Burns J.A."/>
            <person name="Paasch A."/>
            <person name="Narechania A."/>
            <person name="Kim E."/>
        </authorList>
    </citation>
    <scope>NUCLEOTIDE SEQUENCE [LARGE SCALE GENOMIC DNA]</scope>
    <source>
        <strain evidence="2 3">PLY_AMNH</strain>
    </source>
</reference>
<feature type="compositionally biased region" description="Polar residues" evidence="1">
    <location>
        <begin position="337"/>
        <end position="347"/>
    </location>
</feature>
<name>A0AAE0FE71_9CHLO</name>
<feature type="non-terminal residue" evidence="2">
    <location>
        <position position="1"/>
    </location>
</feature>
<accession>A0AAE0FE71</accession>
<sequence>PGDEYIVDNIIPESITCPGGSVITLPCGHNGDLEAAALRMKTVGADCAAVAIGGMDPAVAAAIFKHDALDLEMKVDILRRVYKPEVVHQILRRLPTELVTQIMVFVSPSMAGSWLAHFSLKDQQALLGGSHGMVILSKPQQLEILHHAQCWSACKNLVSQTVFQSWKCTEHIKAFEPSTAAKMLASMPATRSVAVLSNMSTRDMTQSCTQLKELRTVGARMNRLRHLYKSEDIVTYRVLQRLIDADTVVELREEASFLMRHFQEAYGVSLTLCRLHLDSKQAPIHLMPAQATPTLRGRLDTVKEADGFEMDEADRKQVDEADGSLCGPASLDLPPAGSTQSPETAATTPKIPAPIKIRLNPDVASEVLTPKSPFSASVRCASTCSQISPFWLGVLRLHLLPNLPLLARHWIRRAPKGDRRHAGDPATLWKREAKKSERHQQGAEDAQTMRQGGAREGP</sequence>
<feature type="region of interest" description="Disordered" evidence="1">
    <location>
        <begin position="324"/>
        <end position="351"/>
    </location>
</feature>
<feature type="region of interest" description="Disordered" evidence="1">
    <location>
        <begin position="416"/>
        <end position="458"/>
    </location>
</feature>
<evidence type="ECO:0000313" key="3">
    <source>
        <dbReference type="Proteomes" id="UP001190700"/>
    </source>
</evidence>
<proteinExistence type="predicted"/>
<feature type="compositionally biased region" description="Basic and acidic residues" evidence="1">
    <location>
        <begin position="416"/>
        <end position="442"/>
    </location>
</feature>
<comment type="caution">
    <text evidence="2">The sequence shown here is derived from an EMBL/GenBank/DDBJ whole genome shotgun (WGS) entry which is preliminary data.</text>
</comment>
<keyword evidence="3" id="KW-1185">Reference proteome</keyword>